<gene>
    <name evidence="1" type="ORF">SKAU_G00097590</name>
</gene>
<comment type="caution">
    <text evidence="1">The sequence shown here is derived from an EMBL/GenBank/DDBJ whole genome shotgun (WGS) entry which is preliminary data.</text>
</comment>
<proteinExistence type="predicted"/>
<dbReference type="EMBL" id="JAINUF010000003">
    <property type="protein sequence ID" value="KAJ8369731.1"/>
    <property type="molecule type" value="Genomic_DNA"/>
</dbReference>
<dbReference type="OrthoDB" id="8942513at2759"/>
<reference evidence="1" key="1">
    <citation type="journal article" date="2023" name="Science">
        <title>Genome structures resolve the early diversification of teleost fishes.</title>
        <authorList>
            <person name="Parey E."/>
            <person name="Louis A."/>
            <person name="Montfort J."/>
            <person name="Bouchez O."/>
            <person name="Roques C."/>
            <person name="Iampietro C."/>
            <person name="Lluch J."/>
            <person name="Castinel A."/>
            <person name="Donnadieu C."/>
            <person name="Desvignes T."/>
            <person name="Floi Bucao C."/>
            <person name="Jouanno E."/>
            <person name="Wen M."/>
            <person name="Mejri S."/>
            <person name="Dirks R."/>
            <person name="Jansen H."/>
            <person name="Henkel C."/>
            <person name="Chen W.J."/>
            <person name="Zahm M."/>
            <person name="Cabau C."/>
            <person name="Klopp C."/>
            <person name="Thompson A.W."/>
            <person name="Robinson-Rechavi M."/>
            <person name="Braasch I."/>
            <person name="Lecointre G."/>
            <person name="Bobe J."/>
            <person name="Postlethwait J.H."/>
            <person name="Berthelot C."/>
            <person name="Roest Crollius H."/>
            <person name="Guiguen Y."/>
        </authorList>
    </citation>
    <scope>NUCLEOTIDE SEQUENCE</scope>
    <source>
        <strain evidence="1">WJC10195</strain>
    </source>
</reference>
<evidence type="ECO:0000313" key="2">
    <source>
        <dbReference type="Proteomes" id="UP001152622"/>
    </source>
</evidence>
<dbReference type="AlphaFoldDB" id="A0A9Q1FXY2"/>
<keyword evidence="2" id="KW-1185">Reference proteome</keyword>
<dbReference type="Proteomes" id="UP001152622">
    <property type="component" value="Chromosome 3"/>
</dbReference>
<sequence length="133" mass="15218">MELLKADTMDVNLVSVAVDASNHKAVKLIPIVIWYFKPTEGVNFKILDFTSIPEELKEFCTFVDLEHATLLGMSKTHWLSLGPAVERVLKLYRALQSYFSSQEKAPTAIVKFLKDPVCEAWMWFMHNQLDGLQ</sequence>
<protein>
    <submittedName>
        <fullName evidence="1">Uncharacterized protein</fullName>
    </submittedName>
</protein>
<evidence type="ECO:0000313" key="1">
    <source>
        <dbReference type="EMBL" id="KAJ8369731.1"/>
    </source>
</evidence>
<name>A0A9Q1FXY2_SYNKA</name>
<accession>A0A9Q1FXY2</accession>
<organism evidence="1 2">
    <name type="scientific">Synaphobranchus kaupii</name>
    <name type="common">Kaup's arrowtooth eel</name>
    <dbReference type="NCBI Taxonomy" id="118154"/>
    <lineage>
        <taxon>Eukaryota</taxon>
        <taxon>Metazoa</taxon>
        <taxon>Chordata</taxon>
        <taxon>Craniata</taxon>
        <taxon>Vertebrata</taxon>
        <taxon>Euteleostomi</taxon>
        <taxon>Actinopterygii</taxon>
        <taxon>Neopterygii</taxon>
        <taxon>Teleostei</taxon>
        <taxon>Anguilliformes</taxon>
        <taxon>Synaphobranchidae</taxon>
        <taxon>Synaphobranchus</taxon>
    </lineage>
</organism>